<dbReference type="PROSITE" id="PS51257">
    <property type="entry name" value="PROKAR_LIPOPROTEIN"/>
    <property type="match status" value="1"/>
</dbReference>
<proteinExistence type="inferred from homology"/>
<feature type="signal peptide" evidence="4">
    <location>
        <begin position="1"/>
        <end position="25"/>
    </location>
</feature>
<dbReference type="Gene3D" id="3.40.50.2300">
    <property type="match status" value="2"/>
</dbReference>
<dbReference type="PANTHER" id="PTHR46847:SF1">
    <property type="entry name" value="D-ALLOSE-BINDING PERIPLASMIC PROTEIN-RELATED"/>
    <property type="match status" value="1"/>
</dbReference>
<evidence type="ECO:0000256" key="4">
    <source>
        <dbReference type="SAM" id="SignalP"/>
    </source>
</evidence>
<organism evidence="6">
    <name type="scientific">uncultured Microbacterium sp</name>
    <dbReference type="NCBI Taxonomy" id="191216"/>
    <lineage>
        <taxon>Bacteria</taxon>
        <taxon>Bacillati</taxon>
        <taxon>Actinomycetota</taxon>
        <taxon>Actinomycetes</taxon>
        <taxon>Micrococcales</taxon>
        <taxon>Microbacteriaceae</taxon>
        <taxon>Microbacterium</taxon>
        <taxon>environmental samples</taxon>
    </lineage>
</organism>
<dbReference type="CDD" id="cd01536">
    <property type="entry name" value="PBP1_ABC_sugar_binding-like"/>
    <property type="match status" value="1"/>
</dbReference>
<protein>
    <submittedName>
        <fullName evidence="6">Periplasmic binding protein/LacI transcriptional regulator</fullName>
    </submittedName>
</protein>
<feature type="chain" id="PRO_5038521900" evidence="4">
    <location>
        <begin position="26"/>
        <end position="365"/>
    </location>
</feature>
<name>A0A1Y5P4L5_9MICO</name>
<dbReference type="SUPFAM" id="SSF53822">
    <property type="entry name" value="Periplasmic binding protein-like I"/>
    <property type="match status" value="1"/>
</dbReference>
<gene>
    <name evidence="6" type="ORF">MIPYR_40279</name>
</gene>
<evidence type="ECO:0000256" key="1">
    <source>
        <dbReference type="ARBA" id="ARBA00004196"/>
    </source>
</evidence>
<dbReference type="EMBL" id="FLQR01000008">
    <property type="protein sequence ID" value="SBS73635.1"/>
    <property type="molecule type" value="Genomic_DNA"/>
</dbReference>
<dbReference type="Pfam" id="PF13407">
    <property type="entry name" value="Peripla_BP_4"/>
    <property type="match status" value="1"/>
</dbReference>
<feature type="domain" description="Periplasmic binding protein" evidence="5">
    <location>
        <begin position="57"/>
        <end position="313"/>
    </location>
</feature>
<evidence type="ECO:0000256" key="3">
    <source>
        <dbReference type="ARBA" id="ARBA00022729"/>
    </source>
</evidence>
<dbReference type="GO" id="GO:0030246">
    <property type="term" value="F:carbohydrate binding"/>
    <property type="evidence" value="ECO:0007669"/>
    <property type="project" value="UniProtKB-ARBA"/>
</dbReference>
<accession>A0A1Y5P4L5</accession>
<dbReference type="PANTHER" id="PTHR46847">
    <property type="entry name" value="D-ALLOSE-BINDING PERIPLASMIC PROTEIN-RELATED"/>
    <property type="match status" value="1"/>
</dbReference>
<evidence type="ECO:0000256" key="2">
    <source>
        <dbReference type="ARBA" id="ARBA00007639"/>
    </source>
</evidence>
<dbReference type="InterPro" id="IPR028082">
    <property type="entry name" value="Peripla_BP_I"/>
</dbReference>
<reference evidence="6" key="1">
    <citation type="submission" date="2016-03" db="EMBL/GenBank/DDBJ databases">
        <authorList>
            <person name="Ploux O."/>
        </authorList>
    </citation>
    <scope>NUCLEOTIDE SEQUENCE</scope>
    <source>
        <strain evidence="6">UC1</strain>
    </source>
</reference>
<dbReference type="AlphaFoldDB" id="A0A1Y5P4L5"/>
<evidence type="ECO:0000313" key="6">
    <source>
        <dbReference type="EMBL" id="SBS73635.1"/>
    </source>
</evidence>
<dbReference type="InterPro" id="IPR025997">
    <property type="entry name" value="SBP_2_dom"/>
</dbReference>
<dbReference type="RefSeq" id="WP_295576704.1">
    <property type="nucleotide sequence ID" value="NZ_FLQR01000008.1"/>
</dbReference>
<keyword evidence="3 4" id="KW-0732">Signal</keyword>
<comment type="similarity">
    <text evidence="2">Belongs to the bacterial solute-binding protein 2 family.</text>
</comment>
<comment type="subcellular location">
    <subcellularLocation>
        <location evidence="1">Cell envelope</location>
    </subcellularLocation>
</comment>
<evidence type="ECO:0000259" key="5">
    <source>
        <dbReference type="Pfam" id="PF13407"/>
    </source>
</evidence>
<sequence length="365" mass="37978">MITTASRGRRALTLTVAGLTMLALAGCASGGAEPAAGDDTAACAPEDIQLVGQVRNETNPYEKAWLDGGDAFAESVGLTQTRLTYDGESPKQQDQLRQALSTGNPECMVLNILPNGDSDTTPIVKEADAAGAYLVTHWNKPADLNPADYDTWITHVTFNGVDSGQQIAEAMFEAMGGEGGIIALQGILDTSAAKDRFQGLQNALDENPGITLLDEQAADFDRTTAFNITKTLLTKHGDAITGVWAANDDMALGALQALEAAGRSGEVAVVGIDAVPEAVQAVADGAMTATVSVDGPWQGGIGLAMGYCALTGELDVADIEDDKRAFYAKQTLVTTENAAANLAPEANLDDFACDSLFDRFDGAVG</sequence>
<dbReference type="GO" id="GO:0030313">
    <property type="term" value="C:cell envelope"/>
    <property type="evidence" value="ECO:0007669"/>
    <property type="project" value="UniProtKB-SubCell"/>
</dbReference>